<evidence type="ECO:0008006" key="3">
    <source>
        <dbReference type="Google" id="ProtNLM"/>
    </source>
</evidence>
<dbReference type="InterPro" id="IPR038056">
    <property type="entry name" value="YjbR-like_sf"/>
</dbReference>
<dbReference type="EMBL" id="CAJRAF010000004">
    <property type="protein sequence ID" value="CAG5016344.1"/>
    <property type="molecule type" value="Genomic_DNA"/>
</dbReference>
<sequence length="119" mass="13675">MNLEALREFCLALPHVTEELPFGPDALVFKVAGKMFLLTPLDEVKVQFNVKCDPEKAEELREKYADVKPGYHMNKKHWNTVYASGSIPNETLYTWVQDSYDLVVASLSKKQREEIQASR</sequence>
<evidence type="ECO:0000313" key="2">
    <source>
        <dbReference type="Proteomes" id="UP000680038"/>
    </source>
</evidence>
<name>A0A916JK64_9BACT</name>
<accession>A0A916JK64</accession>
<dbReference type="Gene3D" id="3.90.1150.30">
    <property type="match status" value="1"/>
</dbReference>
<dbReference type="Proteomes" id="UP000680038">
    <property type="component" value="Unassembled WGS sequence"/>
</dbReference>
<dbReference type="Pfam" id="PF04237">
    <property type="entry name" value="YjbR"/>
    <property type="match status" value="1"/>
</dbReference>
<dbReference type="PANTHER" id="PTHR35145">
    <property type="entry name" value="CYTOPLASMIC PROTEIN-RELATED"/>
    <property type="match status" value="1"/>
</dbReference>
<dbReference type="PANTHER" id="PTHR35145:SF1">
    <property type="entry name" value="CYTOPLASMIC PROTEIN"/>
    <property type="match status" value="1"/>
</dbReference>
<dbReference type="RefSeq" id="WP_215241911.1">
    <property type="nucleotide sequence ID" value="NZ_CAJRAF010000004.1"/>
</dbReference>
<organism evidence="1 2">
    <name type="scientific">Dyadobacter helix</name>
    <dbReference type="NCBI Taxonomy" id="2822344"/>
    <lineage>
        <taxon>Bacteria</taxon>
        <taxon>Pseudomonadati</taxon>
        <taxon>Bacteroidota</taxon>
        <taxon>Cytophagia</taxon>
        <taxon>Cytophagales</taxon>
        <taxon>Spirosomataceae</taxon>
        <taxon>Dyadobacter</taxon>
    </lineage>
</organism>
<reference evidence="1" key="1">
    <citation type="submission" date="2021-04" db="EMBL/GenBank/DDBJ databases">
        <authorList>
            <person name="Rodrigo-Torres L."/>
            <person name="Arahal R. D."/>
            <person name="Lucena T."/>
        </authorList>
    </citation>
    <scope>NUCLEOTIDE SEQUENCE</scope>
    <source>
        <strain evidence="1">CECT 9275</strain>
    </source>
</reference>
<gene>
    <name evidence="1" type="primary">yjbR</name>
    <name evidence="1" type="ORF">DYBT9275_05535</name>
</gene>
<protein>
    <recommendedName>
        <fullName evidence="3">MmcQ/YjbR family DNA-binding protein</fullName>
    </recommendedName>
</protein>
<proteinExistence type="predicted"/>
<evidence type="ECO:0000313" key="1">
    <source>
        <dbReference type="EMBL" id="CAG5016344.1"/>
    </source>
</evidence>
<keyword evidence="2" id="KW-1185">Reference proteome</keyword>
<dbReference type="SUPFAM" id="SSF142906">
    <property type="entry name" value="YjbR-like"/>
    <property type="match status" value="1"/>
</dbReference>
<comment type="caution">
    <text evidence="1">The sequence shown here is derived from an EMBL/GenBank/DDBJ whole genome shotgun (WGS) entry which is preliminary data.</text>
</comment>
<dbReference type="InterPro" id="IPR058532">
    <property type="entry name" value="YjbR/MT2646/Rv2570-like"/>
</dbReference>
<dbReference type="AlphaFoldDB" id="A0A916JK64"/>
<dbReference type="InterPro" id="IPR007351">
    <property type="entry name" value="YjbR"/>
</dbReference>